<feature type="coiled-coil region" evidence="7">
    <location>
        <begin position="261"/>
        <end position="288"/>
    </location>
</feature>
<dbReference type="PROSITE" id="PS51722">
    <property type="entry name" value="G_TR_2"/>
    <property type="match status" value="1"/>
</dbReference>
<dbReference type="NCBIfam" id="TIGR00484">
    <property type="entry name" value="EF-G"/>
    <property type="match status" value="1"/>
</dbReference>
<dbReference type="SMART" id="SM00838">
    <property type="entry name" value="EFG_C"/>
    <property type="match status" value="1"/>
</dbReference>
<dbReference type="FunFam" id="3.30.70.870:FF:000001">
    <property type="entry name" value="Elongation factor G"/>
    <property type="match status" value="1"/>
</dbReference>
<dbReference type="AlphaFoldDB" id="A0A0D3KRK1"/>
<reference evidence="10" key="2">
    <citation type="submission" date="2024-10" db="UniProtKB">
        <authorList>
            <consortium name="EnsemblProtists"/>
        </authorList>
    </citation>
    <scope>IDENTIFICATION</scope>
</reference>
<dbReference type="PaxDb" id="2903-EOD38386"/>
<comment type="similarity">
    <text evidence="1">Belongs to the TRAFAC class translation factor GTPase superfamily. Classic translation factor GTPase family. EF-G/EF-2 subfamily.</text>
</comment>
<dbReference type="Pfam" id="PF14492">
    <property type="entry name" value="EFG_III"/>
    <property type="match status" value="1"/>
</dbReference>
<evidence type="ECO:0000256" key="2">
    <source>
        <dbReference type="ARBA" id="ARBA00022741"/>
    </source>
</evidence>
<dbReference type="GO" id="GO:0070125">
    <property type="term" value="P:mitochondrial translational elongation"/>
    <property type="evidence" value="ECO:0007669"/>
    <property type="project" value="UniProtKB-UniRule"/>
</dbReference>
<dbReference type="GO" id="GO:0005525">
    <property type="term" value="F:GTP binding"/>
    <property type="evidence" value="ECO:0007669"/>
    <property type="project" value="UniProtKB-UniRule"/>
</dbReference>
<dbReference type="CDD" id="cd01886">
    <property type="entry name" value="EF-G"/>
    <property type="match status" value="1"/>
</dbReference>
<dbReference type="SMART" id="SM00889">
    <property type="entry name" value="EFG_IV"/>
    <property type="match status" value="1"/>
</dbReference>
<dbReference type="PROSITE" id="PS00301">
    <property type="entry name" value="G_TR_1"/>
    <property type="match status" value="1"/>
</dbReference>
<dbReference type="SUPFAM" id="SSF50447">
    <property type="entry name" value="Translation proteins"/>
    <property type="match status" value="1"/>
</dbReference>
<feature type="binding site" evidence="6">
    <location>
        <begin position="38"/>
        <end position="45"/>
    </location>
    <ligand>
        <name>GTP</name>
        <dbReference type="ChEBI" id="CHEBI:37565"/>
    </ligand>
</feature>
<dbReference type="InterPro" id="IPR035647">
    <property type="entry name" value="EFG_III/V"/>
</dbReference>
<evidence type="ECO:0000313" key="11">
    <source>
        <dbReference type="Proteomes" id="UP000013827"/>
    </source>
</evidence>
<dbReference type="CDD" id="cd01434">
    <property type="entry name" value="EFG_mtEFG1_IV"/>
    <property type="match status" value="1"/>
</dbReference>
<protein>
    <recommendedName>
        <fullName evidence="6">Elongation factor G, mitochondrial</fullName>
        <shortName evidence="6">EF-Gmt</shortName>
    </recommendedName>
    <alternativeName>
        <fullName evidence="6">Elongation factor G 1, mitochondrial</fullName>
        <shortName evidence="6">mEF-G 1</shortName>
    </alternativeName>
    <alternativeName>
        <fullName evidence="6">Elongation factor G1</fullName>
    </alternativeName>
</protein>
<dbReference type="InterPro" id="IPR009000">
    <property type="entry name" value="Transl_B-barrel_sf"/>
</dbReference>
<dbReference type="CDD" id="cd16262">
    <property type="entry name" value="EFG_III"/>
    <property type="match status" value="1"/>
</dbReference>
<dbReference type="UniPathway" id="UPA00345"/>
<evidence type="ECO:0000256" key="1">
    <source>
        <dbReference type="ARBA" id="ARBA00005870"/>
    </source>
</evidence>
<dbReference type="Gene3D" id="3.30.70.240">
    <property type="match status" value="1"/>
</dbReference>
<dbReference type="PANTHER" id="PTHR43636:SF2">
    <property type="entry name" value="ELONGATION FACTOR G, MITOCHONDRIAL"/>
    <property type="match status" value="1"/>
</dbReference>
<feature type="domain" description="Tr-type G" evidence="9">
    <location>
        <begin position="29"/>
        <end position="339"/>
    </location>
</feature>
<dbReference type="InterPro" id="IPR020568">
    <property type="entry name" value="Ribosomal_Su5_D2-typ_SF"/>
</dbReference>
<dbReference type="Pfam" id="PF03764">
    <property type="entry name" value="EFG_IV"/>
    <property type="match status" value="1"/>
</dbReference>
<dbReference type="InterPro" id="IPR041095">
    <property type="entry name" value="EFG_II"/>
</dbReference>
<evidence type="ECO:0000313" key="10">
    <source>
        <dbReference type="EnsemblProtists" id="EOD38386"/>
    </source>
</evidence>
<feature type="region of interest" description="Disordered" evidence="8">
    <location>
        <begin position="469"/>
        <end position="490"/>
    </location>
</feature>
<evidence type="ECO:0000256" key="8">
    <source>
        <dbReference type="SAM" id="MobiDB-lite"/>
    </source>
</evidence>
<dbReference type="InterPro" id="IPR004161">
    <property type="entry name" value="EFTu-like_2"/>
</dbReference>
<dbReference type="InterPro" id="IPR004540">
    <property type="entry name" value="Transl_elong_EFG/EF2"/>
</dbReference>
<dbReference type="InterPro" id="IPR009022">
    <property type="entry name" value="EFG_III"/>
</dbReference>
<dbReference type="GO" id="GO:0003924">
    <property type="term" value="F:GTPase activity"/>
    <property type="evidence" value="ECO:0007669"/>
    <property type="project" value="UniProtKB-UniRule"/>
</dbReference>
<sequence length="765" mass="82933">MLCPVGRRAAASRRLLAFTRRLSSSSEPQSVRNIGISAHIDSGKTTLTERILYYTGRIGAIHEVRGKDGVGAKMDFMELEREKGITIQSAATHCAWGDHDINVIDTPGHVDFTIEAAALRPSEPCGRRQLPPAVERALRVLDGAILVLCGVAGVQSQSITVDRQMRHAPPPRLASPRLRRERYSVPRLAFINKLDREGSDPDAVIGQLRDKLRLNAVAMQIPIGVSGDHEGVVDLLERRALRFSGPGGEEVEEGEVPAGLQAAMEEKRAELLEKLADADEEIAEFYLAEEEPPLGVLRAAIRRQTIANAITPVFMGSAFKNKGVQPLLDGVVSYLPAPTEVTNCALDLDKDEEQVGLTGVSSDPFVGLAFKLEEGKFGQLTYMRIYQGKVGRGDTIQSMAADRRKVRIPRLVRMHANEMEDVESVGAGDIVAMFGVDCASGTTFTDGKTKLSMTSMFVPDPVSSLALVPSRTPSSEPRLTPPPNHAAQEDPTFRVHTDDESGQTIISGMGELHLEIYVERLKREYGVECSTGNPKVAFRETASTRSKFAYTHKKQSGGSGQFGRVEGYLEPISSDALGQGAYEFDNQLVGNMIPPEFVTAIDKAPLSAAGFREAMLKGTLTGSPVMGMRVVLQDGLAHAVDSNELAFRAAAQGAFKQAMATAKPVLLEPLMSTEVAVPAEFQGTAVALVSQRKGTVNSMEGAEFVTIDADVPLESMFGFSSDLRGVTQGKGEYTMEYKAHVPAPRDKTELMVKKWKEQQAGKSEE</sequence>
<evidence type="ECO:0000256" key="3">
    <source>
        <dbReference type="ARBA" id="ARBA00022768"/>
    </source>
</evidence>
<dbReference type="Gene3D" id="3.40.50.300">
    <property type="entry name" value="P-loop containing nucleotide triphosphate hydrolases"/>
    <property type="match status" value="3"/>
</dbReference>
<dbReference type="InterPro" id="IPR005225">
    <property type="entry name" value="Small_GTP-bd"/>
</dbReference>
<proteinExistence type="inferred from homology"/>
<dbReference type="Gene3D" id="3.30.70.870">
    <property type="entry name" value="Elongation Factor G (Translational Gtpase), domain 3"/>
    <property type="match status" value="1"/>
</dbReference>
<dbReference type="GeneID" id="17283656"/>
<dbReference type="FunFam" id="2.40.30.10:FF:000022">
    <property type="entry name" value="Elongation factor G, mitochondrial"/>
    <property type="match status" value="1"/>
</dbReference>
<dbReference type="Gene3D" id="2.40.30.10">
    <property type="entry name" value="Translation factors"/>
    <property type="match status" value="1"/>
</dbReference>
<keyword evidence="11" id="KW-1185">Reference proteome</keyword>
<dbReference type="GO" id="GO:0003746">
    <property type="term" value="F:translation elongation factor activity"/>
    <property type="evidence" value="ECO:0007669"/>
    <property type="project" value="UniProtKB-UniRule"/>
</dbReference>
<comment type="function">
    <text evidence="6">Mitochondrial GTPase that catalyzes the GTP-dependent ribosomal translocation step during translation elongation. During this step, the ribosome changes from the pre-translocational (PRE) to the post-translocational (POST) state as the newly formed A-site-bound peptidyl-tRNA and P-site-bound deacylated tRNA move to the P and E sites, respectively. Catalyzes the coordinated movement of the two tRNA molecules, the mRNA and conformational changes in the ribosome.</text>
</comment>
<dbReference type="eggNOG" id="KOG0465">
    <property type="taxonomic scope" value="Eukaryota"/>
</dbReference>
<dbReference type="InterPro" id="IPR005517">
    <property type="entry name" value="Transl_elong_EFG/EF2_IV"/>
</dbReference>
<comment type="subcellular location">
    <subcellularLocation>
        <location evidence="6">Mitochondrion</location>
    </subcellularLocation>
</comment>
<keyword evidence="3 6" id="KW-0251">Elongation factor</keyword>
<dbReference type="Proteomes" id="UP000013827">
    <property type="component" value="Unassembled WGS sequence"/>
</dbReference>
<dbReference type="InterPro" id="IPR031157">
    <property type="entry name" value="G_TR_CS"/>
</dbReference>
<evidence type="ECO:0000256" key="6">
    <source>
        <dbReference type="HAMAP-Rule" id="MF_03061"/>
    </source>
</evidence>
<feature type="binding site" evidence="6">
    <location>
        <begin position="105"/>
        <end position="109"/>
    </location>
    <ligand>
        <name>GTP</name>
        <dbReference type="ChEBI" id="CHEBI:37565"/>
    </ligand>
</feature>
<dbReference type="CDD" id="cd04091">
    <property type="entry name" value="mtEFG1_II_like"/>
    <property type="match status" value="1"/>
</dbReference>
<evidence type="ECO:0000256" key="4">
    <source>
        <dbReference type="ARBA" id="ARBA00022917"/>
    </source>
</evidence>
<dbReference type="FunFam" id="3.30.70.240:FF:000001">
    <property type="entry name" value="Elongation factor G"/>
    <property type="match status" value="1"/>
</dbReference>
<accession>A0A0D3KRK1</accession>
<dbReference type="NCBIfam" id="TIGR00231">
    <property type="entry name" value="small_GTP"/>
    <property type="match status" value="1"/>
</dbReference>
<dbReference type="STRING" id="2903.R1FRV7"/>
<dbReference type="InterPro" id="IPR027417">
    <property type="entry name" value="P-loop_NTPase"/>
</dbReference>
<comment type="similarity">
    <text evidence="6">Belongs to the GTP-binding elongation factor family. EF-G/EF-2 subfamily.</text>
</comment>
<evidence type="ECO:0000259" key="9">
    <source>
        <dbReference type="PROSITE" id="PS51722"/>
    </source>
</evidence>
<comment type="pathway">
    <text evidence="6">Protein biosynthesis; polypeptide chain elongation.</text>
</comment>
<dbReference type="OMA" id="GQFAKVQ"/>
<dbReference type="Pfam" id="PF03144">
    <property type="entry name" value="GTP_EFTU_D2"/>
    <property type="match status" value="1"/>
</dbReference>
<dbReference type="EnsemblProtists" id="EOD38386">
    <property type="protein sequence ID" value="EOD38386"/>
    <property type="gene ID" value="EMIHUDRAFT_429015"/>
</dbReference>
<dbReference type="RefSeq" id="XP_005790815.1">
    <property type="nucleotide sequence ID" value="XM_005790758.1"/>
</dbReference>
<feature type="binding site" evidence="6">
    <location>
        <begin position="192"/>
        <end position="195"/>
    </location>
    <ligand>
        <name>GTP</name>
        <dbReference type="ChEBI" id="CHEBI:37565"/>
    </ligand>
</feature>
<keyword evidence="4 6" id="KW-0648">Protein biosynthesis</keyword>
<keyword evidence="5 6" id="KW-0342">GTP-binding</keyword>
<dbReference type="InterPro" id="IPR000795">
    <property type="entry name" value="T_Tr_GTP-bd_dom"/>
</dbReference>
<dbReference type="Pfam" id="PF00009">
    <property type="entry name" value="GTP_EFTU"/>
    <property type="match status" value="2"/>
</dbReference>
<keyword evidence="6" id="KW-0496">Mitochondrion</keyword>
<reference evidence="11" key="1">
    <citation type="journal article" date="2013" name="Nature">
        <title>Pan genome of the phytoplankton Emiliania underpins its global distribution.</title>
        <authorList>
            <person name="Read B.A."/>
            <person name="Kegel J."/>
            <person name="Klute M.J."/>
            <person name="Kuo A."/>
            <person name="Lefebvre S.C."/>
            <person name="Maumus F."/>
            <person name="Mayer C."/>
            <person name="Miller J."/>
            <person name="Monier A."/>
            <person name="Salamov A."/>
            <person name="Young J."/>
            <person name="Aguilar M."/>
            <person name="Claverie J.M."/>
            <person name="Frickenhaus S."/>
            <person name="Gonzalez K."/>
            <person name="Herman E.K."/>
            <person name="Lin Y.C."/>
            <person name="Napier J."/>
            <person name="Ogata H."/>
            <person name="Sarno A.F."/>
            <person name="Shmutz J."/>
            <person name="Schroeder D."/>
            <person name="de Vargas C."/>
            <person name="Verret F."/>
            <person name="von Dassow P."/>
            <person name="Valentin K."/>
            <person name="Van de Peer Y."/>
            <person name="Wheeler G."/>
            <person name="Dacks J.B."/>
            <person name="Delwiche C.F."/>
            <person name="Dyhrman S.T."/>
            <person name="Glockner G."/>
            <person name="John U."/>
            <person name="Richards T."/>
            <person name="Worden A.Z."/>
            <person name="Zhang X."/>
            <person name="Grigoriev I.V."/>
            <person name="Allen A.E."/>
            <person name="Bidle K."/>
            <person name="Borodovsky M."/>
            <person name="Bowler C."/>
            <person name="Brownlee C."/>
            <person name="Cock J.M."/>
            <person name="Elias M."/>
            <person name="Gladyshev V.N."/>
            <person name="Groth M."/>
            <person name="Guda C."/>
            <person name="Hadaegh A."/>
            <person name="Iglesias-Rodriguez M.D."/>
            <person name="Jenkins J."/>
            <person name="Jones B.M."/>
            <person name="Lawson T."/>
            <person name="Leese F."/>
            <person name="Lindquist E."/>
            <person name="Lobanov A."/>
            <person name="Lomsadze A."/>
            <person name="Malik S.B."/>
            <person name="Marsh M.E."/>
            <person name="Mackinder L."/>
            <person name="Mock T."/>
            <person name="Mueller-Roeber B."/>
            <person name="Pagarete A."/>
            <person name="Parker M."/>
            <person name="Probert I."/>
            <person name="Quesneville H."/>
            <person name="Raines C."/>
            <person name="Rensing S.A."/>
            <person name="Riano-Pachon D.M."/>
            <person name="Richier S."/>
            <person name="Rokitta S."/>
            <person name="Shiraiwa Y."/>
            <person name="Soanes D.M."/>
            <person name="van der Giezen M."/>
            <person name="Wahlund T.M."/>
            <person name="Williams B."/>
            <person name="Wilson W."/>
            <person name="Wolfe G."/>
            <person name="Wurch L.L."/>
        </authorList>
    </citation>
    <scope>NUCLEOTIDE SEQUENCE</scope>
</reference>
<dbReference type="InterPro" id="IPR014721">
    <property type="entry name" value="Ribsml_uS5_D2-typ_fold_subgr"/>
</dbReference>
<dbReference type="HAMAP" id="MF_00054_B">
    <property type="entry name" value="EF_G_EF_2_B"/>
    <property type="match status" value="1"/>
</dbReference>
<dbReference type="GO" id="GO:0005739">
    <property type="term" value="C:mitochondrion"/>
    <property type="evidence" value="ECO:0007669"/>
    <property type="project" value="UniProtKB-SubCell"/>
</dbReference>
<dbReference type="InterPro" id="IPR000640">
    <property type="entry name" value="EFG_V-like"/>
</dbReference>
<dbReference type="Gene3D" id="3.30.230.10">
    <property type="match status" value="1"/>
</dbReference>
<keyword evidence="7" id="KW-0175">Coiled coil</keyword>
<dbReference type="SUPFAM" id="SSF54211">
    <property type="entry name" value="Ribosomal protein S5 domain 2-like"/>
    <property type="match status" value="1"/>
</dbReference>
<name>A0A0D3KRK1_EMIH1</name>
<evidence type="ECO:0000256" key="7">
    <source>
        <dbReference type="SAM" id="Coils"/>
    </source>
</evidence>
<keyword evidence="2 6" id="KW-0547">Nucleotide-binding</keyword>
<dbReference type="SUPFAM" id="SSF52540">
    <property type="entry name" value="P-loop containing nucleoside triphosphate hydrolases"/>
    <property type="match status" value="1"/>
</dbReference>
<dbReference type="PANTHER" id="PTHR43636">
    <property type="entry name" value="ELONGATION FACTOR G, MITOCHONDRIAL"/>
    <property type="match status" value="1"/>
</dbReference>
<organism evidence="10 11">
    <name type="scientific">Emiliania huxleyi (strain CCMP1516)</name>
    <dbReference type="NCBI Taxonomy" id="280463"/>
    <lineage>
        <taxon>Eukaryota</taxon>
        <taxon>Haptista</taxon>
        <taxon>Haptophyta</taxon>
        <taxon>Prymnesiophyceae</taxon>
        <taxon>Isochrysidales</taxon>
        <taxon>Noelaerhabdaceae</taxon>
        <taxon>Emiliania</taxon>
    </lineage>
</organism>
<dbReference type="InterPro" id="IPR047872">
    <property type="entry name" value="EFG_IV"/>
</dbReference>
<dbReference type="KEGG" id="ehx:EMIHUDRAFT_429015"/>
<dbReference type="HOGENOM" id="CLU_002794_4_1_1"/>
<dbReference type="Pfam" id="PF00679">
    <property type="entry name" value="EFG_C"/>
    <property type="match status" value="1"/>
</dbReference>
<dbReference type="PRINTS" id="PR00315">
    <property type="entry name" value="ELONGATNFCT"/>
</dbReference>
<evidence type="ECO:0000256" key="5">
    <source>
        <dbReference type="ARBA" id="ARBA00023134"/>
    </source>
</evidence>
<dbReference type="SUPFAM" id="SSF54980">
    <property type="entry name" value="EF-G C-terminal domain-like"/>
    <property type="match status" value="2"/>
</dbReference>